<dbReference type="Proteomes" id="UP000183832">
    <property type="component" value="Unassembled WGS sequence"/>
</dbReference>
<gene>
    <name evidence="1" type="ORF">CLUMA_CG014536</name>
</gene>
<dbReference type="AlphaFoldDB" id="A0A1J1IT02"/>
<dbReference type="EMBL" id="CVRI01000055">
    <property type="protein sequence ID" value="CRL01633.1"/>
    <property type="molecule type" value="Genomic_DNA"/>
</dbReference>
<sequence>MNASTPQHNCIISHENLINFCAAFYMRITAIDRMNLVNLGELNYRINNRILDIDTEVSPDVFGLFKYEELSLRKRIKELTNYVSDNQNIFHIIILNETRLRKHEIDNDNFNLPGYISHHSTREKEGGGVSIFVLKSFSQTNEISNFEFENSNFLIVNLVKYNLKIGGFYKPPNSNVENFLSRLDLVESNGYKILNSLAHDMFTRQDPVWRTRSCIDHIFTDTFSHHDKIIKEKLLLNSPTDSFNSFLDYFQKIVSDHTINKSMKERFHHHHHQ</sequence>
<keyword evidence="2" id="KW-1185">Reference proteome</keyword>
<evidence type="ECO:0000313" key="2">
    <source>
        <dbReference type="Proteomes" id="UP000183832"/>
    </source>
</evidence>
<name>A0A1J1IT02_9DIPT</name>
<accession>A0A1J1IT02</accession>
<dbReference type="InterPro" id="IPR036691">
    <property type="entry name" value="Endo/exonu/phosph_ase_sf"/>
</dbReference>
<proteinExistence type="predicted"/>
<organism evidence="1 2">
    <name type="scientific">Clunio marinus</name>
    <dbReference type="NCBI Taxonomy" id="568069"/>
    <lineage>
        <taxon>Eukaryota</taxon>
        <taxon>Metazoa</taxon>
        <taxon>Ecdysozoa</taxon>
        <taxon>Arthropoda</taxon>
        <taxon>Hexapoda</taxon>
        <taxon>Insecta</taxon>
        <taxon>Pterygota</taxon>
        <taxon>Neoptera</taxon>
        <taxon>Endopterygota</taxon>
        <taxon>Diptera</taxon>
        <taxon>Nematocera</taxon>
        <taxon>Chironomoidea</taxon>
        <taxon>Chironomidae</taxon>
        <taxon>Clunio</taxon>
    </lineage>
</organism>
<reference evidence="1 2" key="1">
    <citation type="submission" date="2015-04" db="EMBL/GenBank/DDBJ databases">
        <authorList>
            <person name="Syromyatnikov M.Y."/>
            <person name="Popov V.N."/>
        </authorList>
    </citation>
    <scope>NUCLEOTIDE SEQUENCE [LARGE SCALE GENOMIC DNA]</scope>
</reference>
<evidence type="ECO:0000313" key="1">
    <source>
        <dbReference type="EMBL" id="CRL01633.1"/>
    </source>
</evidence>
<dbReference type="SUPFAM" id="SSF56219">
    <property type="entry name" value="DNase I-like"/>
    <property type="match status" value="1"/>
</dbReference>
<dbReference type="Gene3D" id="3.60.10.10">
    <property type="entry name" value="Endonuclease/exonuclease/phosphatase"/>
    <property type="match status" value="1"/>
</dbReference>
<protein>
    <submittedName>
        <fullName evidence="1">CLUMA_CG014536, isoform A</fullName>
    </submittedName>
</protein>